<feature type="region of interest" description="Disordered" evidence="19">
    <location>
        <begin position="628"/>
        <end position="652"/>
    </location>
</feature>
<evidence type="ECO:0000256" key="16">
    <source>
        <dbReference type="ARBA" id="ARBA00034078"/>
    </source>
</evidence>
<evidence type="ECO:0000313" key="21">
    <source>
        <dbReference type="Ensembl" id="ENSCLMP00005051087.1"/>
    </source>
</evidence>
<dbReference type="InterPro" id="IPR036961">
    <property type="entry name" value="Kinesin_motor_dom_sf"/>
</dbReference>
<dbReference type="GO" id="GO:0003677">
    <property type="term" value="F:DNA binding"/>
    <property type="evidence" value="ECO:0007669"/>
    <property type="project" value="UniProtKB-KW"/>
</dbReference>
<evidence type="ECO:0000256" key="4">
    <source>
        <dbReference type="ARBA" id="ARBA00022490"/>
    </source>
</evidence>
<evidence type="ECO:0000256" key="8">
    <source>
        <dbReference type="ARBA" id="ARBA00022840"/>
    </source>
</evidence>
<dbReference type="GO" id="GO:0005874">
    <property type="term" value="C:microtubule"/>
    <property type="evidence" value="ECO:0007669"/>
    <property type="project" value="UniProtKB-KW"/>
</dbReference>
<dbReference type="GO" id="GO:0008017">
    <property type="term" value="F:microtubule binding"/>
    <property type="evidence" value="ECO:0007669"/>
    <property type="project" value="InterPro"/>
</dbReference>
<keyword evidence="4" id="KW-0963">Cytoplasm</keyword>
<evidence type="ECO:0000256" key="6">
    <source>
        <dbReference type="ARBA" id="ARBA00022723"/>
    </source>
</evidence>
<evidence type="ECO:0000259" key="20">
    <source>
        <dbReference type="PROSITE" id="PS50067"/>
    </source>
</evidence>
<dbReference type="GeneTree" id="ENSGT00940000158195"/>
<dbReference type="GO" id="GO:0046872">
    <property type="term" value="F:metal ion binding"/>
    <property type="evidence" value="ECO:0007669"/>
    <property type="project" value="UniProtKB-KW"/>
</dbReference>
<evidence type="ECO:0000256" key="15">
    <source>
        <dbReference type="ARBA" id="ARBA00023242"/>
    </source>
</evidence>
<gene>
    <name evidence="21" type="primary">kif4</name>
</gene>
<comment type="cofactor">
    <cofactor evidence="16">
        <name>[2Fe-2S] cluster</name>
        <dbReference type="ChEBI" id="CHEBI:190135"/>
    </cofactor>
</comment>
<keyword evidence="5" id="KW-0493">Microtubule</keyword>
<dbReference type="PANTHER" id="PTHR47969">
    <property type="entry name" value="CHROMOSOME-ASSOCIATED KINESIN KIF4A-RELATED"/>
    <property type="match status" value="1"/>
</dbReference>
<dbReference type="InterPro" id="IPR027640">
    <property type="entry name" value="Kinesin-like_fam"/>
</dbReference>
<evidence type="ECO:0000256" key="10">
    <source>
        <dbReference type="ARBA" id="ARBA00023014"/>
    </source>
</evidence>
<feature type="binding site" evidence="17">
    <location>
        <begin position="89"/>
        <end position="96"/>
    </location>
    <ligand>
        <name>ATP</name>
        <dbReference type="ChEBI" id="CHEBI:30616"/>
    </ligand>
</feature>
<keyword evidence="6" id="KW-0479">Metal-binding</keyword>
<evidence type="ECO:0000256" key="3">
    <source>
        <dbReference type="ARBA" id="ARBA00004245"/>
    </source>
</evidence>
<dbReference type="Pfam" id="PF00225">
    <property type="entry name" value="Kinesin"/>
    <property type="match status" value="1"/>
</dbReference>
<dbReference type="PRINTS" id="PR00380">
    <property type="entry name" value="KINESINHEAVY"/>
</dbReference>
<dbReference type="Proteomes" id="UP000694565">
    <property type="component" value="Unplaced"/>
</dbReference>
<accession>A0A8C3B626</accession>
<evidence type="ECO:0000256" key="5">
    <source>
        <dbReference type="ARBA" id="ARBA00022701"/>
    </source>
</evidence>
<dbReference type="GO" id="GO:0005875">
    <property type="term" value="C:microtubule associated complex"/>
    <property type="evidence" value="ECO:0007669"/>
    <property type="project" value="TreeGrafter"/>
</dbReference>
<name>A0A8C3B626_CYCLU</name>
<comment type="similarity">
    <text evidence="17">Belongs to the TRAFAC class myosin-kinesin ATPase superfamily. Kinesin family.</text>
</comment>
<dbReference type="GO" id="GO:0005634">
    <property type="term" value="C:nucleus"/>
    <property type="evidence" value="ECO:0007669"/>
    <property type="project" value="UniProtKB-SubCell"/>
</dbReference>
<dbReference type="GO" id="GO:0005829">
    <property type="term" value="C:cytosol"/>
    <property type="evidence" value="ECO:0007669"/>
    <property type="project" value="UniProtKB-ARBA"/>
</dbReference>
<dbReference type="Gene3D" id="3.40.850.10">
    <property type="entry name" value="Kinesin motor domain"/>
    <property type="match status" value="1"/>
</dbReference>
<evidence type="ECO:0000256" key="12">
    <source>
        <dbReference type="ARBA" id="ARBA00023125"/>
    </source>
</evidence>
<dbReference type="InterPro" id="IPR019821">
    <property type="entry name" value="Kinesin_motor_CS"/>
</dbReference>
<keyword evidence="14" id="KW-0206">Cytoskeleton</keyword>
<keyword evidence="13 17" id="KW-0505">Motor protein</keyword>
<evidence type="ECO:0000256" key="13">
    <source>
        <dbReference type="ARBA" id="ARBA00023175"/>
    </source>
</evidence>
<dbReference type="PANTHER" id="PTHR47969:SF15">
    <property type="entry name" value="CHROMOSOME-ASSOCIATED KINESIN KIF4A-RELATED"/>
    <property type="match status" value="1"/>
</dbReference>
<sequence>MTNEDDKGIPVRVALRCRPLVPKENNEGCQCCLTFVPGQPQVIVGTEKAFTYDYVFDPTAEQEEVFNSTVSPLLCGLFKGYHATVLAYGQTGSGKTFSMGGTYTSAQENDPSVGVIPRVIRRIFEEKDKRTACEFCLAVSYLEIYNEDILDLLCPSKDKAGLCIREDPKEGIKIVGLTERQVSTAQEMVGCLEVGNSARTVASTAMNAASSRSHAIFTITLEQRRGTDKADSVVSKLHLVDLAGSERQKKTKAEGDRLKEGISINRGLLSLGNVISALGDESKKSSFVPYRDSKLTRLLQDSLGGNSHTLMIACISPADSNMEETINTLRYADRARKIKNKPVVNVDPRVAETNRLKQQTEHTNEKLQSRMEQLRDHAACTVDLEKVLETLEDQELKENIEVMRNLQDISDGITASIDDVTGIVGKDFPEGTTHHALRQAQLSKELIELNKVLSLKEAFVRKMCQNDTQLEPMQSEQQKNVQSLQTAVDSLLKEKEGLVLELQSVKKDSNQAKLSEQRRKRLQELECQLVDMKKKLLEQSKLLKLKESSVKKVGNLMHEIQSMKSQRTQLMRQMRDDSEKFRNWKSKKDREVLQLKEKDRKRQYELLKLERDFQKQANVLRRKTEEAAAANKRLKDALQKRSEASDKRNRGMEGTAARLKTWLLNEVEVMVSTEEARRHLNDLLEDRKVLAQDIHHLKQQIEAGDRPAAKIRRRTLIISELETQGALETPLTKQVENLETEIGLRNAQIADLQQKVLVADGEGRLKQRLDSIPSIVDAKYAVKVLMSELVSAKTASGKLESELKQEAGNVQDLKKMLNDERNVMSTMDMEHQQQLVELEQGHQEKVHYLLNQLQSNPICEKSDEAKQKDEESSKEKELLQRLKFQVCLNQLKRKVFNQQFDYISFPRFVGETKKLIVVICHIISGRRCACKGRCGNKQCRCRKGKMTCGENCQCDHEKCRNMDNQVLAEVSHLRVCALKDIGDLGHATADLKLVRKPILPEEEEEDDDEKDRTTISFLRKKKRLLTSFQNSFFSGCTPIKEES</sequence>
<dbReference type="GO" id="GO:0051231">
    <property type="term" value="P:spindle elongation"/>
    <property type="evidence" value="ECO:0007669"/>
    <property type="project" value="TreeGrafter"/>
</dbReference>
<keyword evidence="10" id="KW-0411">Iron-sulfur</keyword>
<keyword evidence="7 17" id="KW-0547">Nucleotide-binding</keyword>
<dbReference type="GO" id="GO:0051536">
    <property type="term" value="F:iron-sulfur cluster binding"/>
    <property type="evidence" value="ECO:0007669"/>
    <property type="project" value="UniProtKB-KW"/>
</dbReference>
<dbReference type="InterPro" id="IPR027417">
    <property type="entry name" value="P-loop_NTPase"/>
</dbReference>
<keyword evidence="15" id="KW-0539">Nucleus</keyword>
<feature type="coiled-coil region" evidence="18">
    <location>
        <begin position="474"/>
        <end position="542"/>
    </location>
</feature>
<dbReference type="Pfam" id="PF25764">
    <property type="entry name" value="KIF21A_4th"/>
    <property type="match status" value="1"/>
</dbReference>
<dbReference type="FunFam" id="3.40.850.10:FF:000038">
    <property type="entry name" value="chromosome-associated kinesin KIF4A"/>
    <property type="match status" value="1"/>
</dbReference>
<proteinExistence type="inferred from homology"/>
<keyword evidence="8 17" id="KW-0067">ATP-binding</keyword>
<dbReference type="GO" id="GO:0005524">
    <property type="term" value="F:ATP binding"/>
    <property type="evidence" value="ECO:0007669"/>
    <property type="project" value="UniProtKB-UniRule"/>
</dbReference>
<dbReference type="PROSITE" id="PS50067">
    <property type="entry name" value="KINESIN_MOTOR_2"/>
    <property type="match status" value="1"/>
</dbReference>
<dbReference type="InterPro" id="IPR033467">
    <property type="entry name" value="Tesmin/TSO1-like_CXC"/>
</dbReference>
<reference evidence="21" key="2">
    <citation type="submission" date="2025-09" db="UniProtKB">
        <authorList>
            <consortium name="Ensembl"/>
        </authorList>
    </citation>
    <scope>IDENTIFICATION</scope>
</reference>
<comment type="subcellular location">
    <subcellularLocation>
        <location evidence="3">Cytoplasm</location>
        <location evidence="3">Cytoskeleton</location>
    </subcellularLocation>
    <subcellularLocation>
        <location evidence="2">Nucleus</location>
    </subcellularLocation>
</comment>
<dbReference type="GO" id="GO:0007018">
    <property type="term" value="P:microtubule-based movement"/>
    <property type="evidence" value="ECO:0007669"/>
    <property type="project" value="InterPro"/>
</dbReference>
<evidence type="ECO:0000256" key="2">
    <source>
        <dbReference type="ARBA" id="ARBA00004123"/>
    </source>
</evidence>
<keyword evidence="12" id="KW-0238">DNA-binding</keyword>
<comment type="cofactor">
    <cofactor evidence="1">
        <name>[4Fe-4S] cluster</name>
        <dbReference type="ChEBI" id="CHEBI:49883"/>
    </cofactor>
</comment>
<feature type="coiled-coil region" evidence="18">
    <location>
        <begin position="350"/>
        <end position="377"/>
    </location>
</feature>
<dbReference type="SUPFAM" id="SSF52540">
    <property type="entry name" value="P-loop containing nucleoside triphosphate hydrolases"/>
    <property type="match status" value="1"/>
</dbReference>
<keyword evidence="11 18" id="KW-0175">Coiled coil</keyword>
<feature type="domain" description="Kinesin motor" evidence="20">
    <location>
        <begin position="10"/>
        <end position="338"/>
    </location>
</feature>
<keyword evidence="22" id="KW-1185">Reference proteome</keyword>
<evidence type="ECO:0000313" key="22">
    <source>
        <dbReference type="Proteomes" id="UP000694565"/>
    </source>
</evidence>
<dbReference type="GO" id="GO:0003777">
    <property type="term" value="F:microtubule motor activity"/>
    <property type="evidence" value="ECO:0007669"/>
    <property type="project" value="InterPro"/>
</dbReference>
<feature type="compositionally biased region" description="Basic and acidic residues" evidence="19">
    <location>
        <begin position="633"/>
        <end position="651"/>
    </location>
</feature>
<evidence type="ECO:0000256" key="18">
    <source>
        <dbReference type="SAM" id="Coils"/>
    </source>
</evidence>
<evidence type="ECO:0000256" key="9">
    <source>
        <dbReference type="ARBA" id="ARBA00023004"/>
    </source>
</evidence>
<evidence type="ECO:0000256" key="17">
    <source>
        <dbReference type="PROSITE-ProRule" id="PRU00283"/>
    </source>
</evidence>
<dbReference type="CDD" id="cd01372">
    <property type="entry name" value="KISc_KIF4"/>
    <property type="match status" value="1"/>
</dbReference>
<dbReference type="PROSITE" id="PS00411">
    <property type="entry name" value="KINESIN_MOTOR_1"/>
    <property type="match status" value="1"/>
</dbReference>
<protein>
    <submittedName>
        <fullName evidence="21">Kinesin family member 4</fullName>
    </submittedName>
</protein>
<evidence type="ECO:0000256" key="19">
    <source>
        <dbReference type="SAM" id="MobiDB-lite"/>
    </source>
</evidence>
<dbReference type="AlphaFoldDB" id="A0A8C3B626"/>
<dbReference type="SMART" id="SM01114">
    <property type="entry name" value="CXC"/>
    <property type="match status" value="1"/>
</dbReference>
<keyword evidence="9" id="KW-0408">Iron</keyword>
<evidence type="ECO:0000256" key="1">
    <source>
        <dbReference type="ARBA" id="ARBA00001966"/>
    </source>
</evidence>
<dbReference type="SMART" id="SM00129">
    <property type="entry name" value="KISc"/>
    <property type="match status" value="1"/>
</dbReference>
<evidence type="ECO:0000256" key="7">
    <source>
        <dbReference type="ARBA" id="ARBA00022741"/>
    </source>
</evidence>
<dbReference type="InterPro" id="IPR001752">
    <property type="entry name" value="Kinesin_motor_dom"/>
</dbReference>
<dbReference type="GO" id="GO:0007052">
    <property type="term" value="P:mitotic spindle organization"/>
    <property type="evidence" value="ECO:0007669"/>
    <property type="project" value="TreeGrafter"/>
</dbReference>
<evidence type="ECO:0000256" key="14">
    <source>
        <dbReference type="ARBA" id="ARBA00023212"/>
    </source>
</evidence>
<evidence type="ECO:0000256" key="11">
    <source>
        <dbReference type="ARBA" id="ARBA00023054"/>
    </source>
</evidence>
<organism evidence="21 22">
    <name type="scientific">Cyclopterus lumpus</name>
    <name type="common">Lumpsucker</name>
    <dbReference type="NCBI Taxonomy" id="8103"/>
    <lineage>
        <taxon>Eukaryota</taxon>
        <taxon>Metazoa</taxon>
        <taxon>Chordata</taxon>
        <taxon>Craniata</taxon>
        <taxon>Vertebrata</taxon>
        <taxon>Euteleostomi</taxon>
        <taxon>Actinopterygii</taxon>
        <taxon>Neopterygii</taxon>
        <taxon>Teleostei</taxon>
        <taxon>Neoteleostei</taxon>
        <taxon>Acanthomorphata</taxon>
        <taxon>Eupercaria</taxon>
        <taxon>Perciformes</taxon>
        <taxon>Cottioidei</taxon>
        <taxon>Cottales</taxon>
        <taxon>Cyclopteridae</taxon>
        <taxon>Cyclopterus</taxon>
    </lineage>
</organism>
<reference evidence="21" key="1">
    <citation type="submission" date="2025-08" db="UniProtKB">
        <authorList>
            <consortium name="Ensembl"/>
        </authorList>
    </citation>
    <scope>IDENTIFICATION</scope>
</reference>
<dbReference type="Ensembl" id="ENSCLMT00005052749.1">
    <property type="protein sequence ID" value="ENSCLMP00005051087.1"/>
    <property type="gene ID" value="ENSCLMG00005023131.1"/>
</dbReference>